<reference evidence="3" key="2">
    <citation type="submission" date="2013-07" db="EMBL/GenBank/DDBJ databases">
        <authorList>
            <consortium name="The Broad Institute Genome Sequencing Platform"/>
            <person name="Cuomo C."/>
            <person name="Litvintseva A."/>
            <person name="Chen Y."/>
            <person name="Heitman J."/>
            <person name="Sun S."/>
            <person name="Springer D."/>
            <person name="Dromer F."/>
            <person name="Young S.K."/>
            <person name="Zeng Q."/>
            <person name="Gargeya S."/>
            <person name="Fitzgerald M."/>
            <person name="Abouelleil A."/>
            <person name="Alvarado L."/>
            <person name="Berlin A.M."/>
            <person name="Chapman S.B."/>
            <person name="Dewar J."/>
            <person name="Goldberg J."/>
            <person name="Griggs A."/>
            <person name="Gujja S."/>
            <person name="Hansen M."/>
            <person name="Howarth C."/>
            <person name="Imamovic A."/>
            <person name="Larimer J."/>
            <person name="McCowan C."/>
            <person name="Murphy C."/>
            <person name="Pearson M."/>
            <person name="Priest M."/>
            <person name="Roberts A."/>
            <person name="Saif S."/>
            <person name="Shea T."/>
            <person name="Sykes S."/>
            <person name="Wortman J."/>
            <person name="Nusbaum C."/>
            <person name="Birren B."/>
        </authorList>
    </citation>
    <scope>NUCLEOTIDE SEQUENCE</scope>
    <source>
        <strain evidence="3">CBS 10737</strain>
    </source>
</reference>
<protein>
    <submittedName>
        <fullName evidence="2">Uncharacterized protein</fullName>
    </submittedName>
</protein>
<evidence type="ECO:0000313" key="3">
    <source>
        <dbReference type="EMBL" id="WWC66991.1"/>
    </source>
</evidence>
<feature type="compositionally biased region" description="Low complexity" evidence="1">
    <location>
        <begin position="149"/>
        <end position="160"/>
    </location>
</feature>
<dbReference type="GeneID" id="30168797"/>
<evidence type="ECO:0000313" key="4">
    <source>
        <dbReference type="Proteomes" id="UP000094020"/>
    </source>
</evidence>
<reference evidence="3" key="4">
    <citation type="submission" date="2024-02" db="EMBL/GenBank/DDBJ databases">
        <title>Comparative genomics of Cryptococcus and Kwoniella reveals pathogenesis evolution and contrasting modes of karyotype evolution via chromosome fusion or intercentromeric recombination.</title>
        <authorList>
            <person name="Coelho M.A."/>
            <person name="David-Palma M."/>
            <person name="Shea T."/>
            <person name="Bowers K."/>
            <person name="McGinley-Smith S."/>
            <person name="Mohammad A.W."/>
            <person name="Gnirke A."/>
            <person name="Yurkov A.M."/>
            <person name="Nowrousian M."/>
            <person name="Sun S."/>
            <person name="Cuomo C.A."/>
            <person name="Heitman J."/>
        </authorList>
    </citation>
    <scope>NUCLEOTIDE SEQUENCE</scope>
    <source>
        <strain evidence="3">CBS 10737</strain>
    </source>
</reference>
<dbReference type="EMBL" id="KI894007">
    <property type="protein sequence ID" value="OCF53127.1"/>
    <property type="molecule type" value="Genomic_DNA"/>
</dbReference>
<evidence type="ECO:0000256" key="1">
    <source>
        <dbReference type="SAM" id="MobiDB-lite"/>
    </source>
</evidence>
<organism evidence="2">
    <name type="scientific">Kwoniella pini CBS 10737</name>
    <dbReference type="NCBI Taxonomy" id="1296096"/>
    <lineage>
        <taxon>Eukaryota</taxon>
        <taxon>Fungi</taxon>
        <taxon>Dikarya</taxon>
        <taxon>Basidiomycota</taxon>
        <taxon>Agaricomycotina</taxon>
        <taxon>Tremellomycetes</taxon>
        <taxon>Tremellales</taxon>
        <taxon>Cryptococcaceae</taxon>
        <taxon>Kwoniella</taxon>
    </lineage>
</organism>
<dbReference type="EMBL" id="CP144519">
    <property type="protein sequence ID" value="WWC66991.1"/>
    <property type="molecule type" value="Genomic_DNA"/>
</dbReference>
<dbReference type="AlphaFoldDB" id="A0A1B9ICE6"/>
<keyword evidence="4" id="KW-1185">Reference proteome</keyword>
<accession>A0A1B9ICE6</accession>
<feature type="region of interest" description="Disordered" evidence="1">
    <location>
        <begin position="140"/>
        <end position="202"/>
    </location>
</feature>
<dbReference type="RefSeq" id="XP_019014346.1">
    <property type="nucleotide sequence ID" value="XM_019152208.1"/>
</dbReference>
<feature type="region of interest" description="Disordered" evidence="1">
    <location>
        <begin position="236"/>
        <end position="257"/>
    </location>
</feature>
<feature type="compositionally biased region" description="Polar residues" evidence="1">
    <location>
        <begin position="161"/>
        <end position="171"/>
    </location>
</feature>
<sequence length="257" mass="27701">MSTASSSAPPPHLQFTLNLRAVPQDNSFVFDHDFTLDPPARQHYKAVEQLIIDSDASVIDWMKSSDGSAKYLSNRTRCLTDESGKTIISSESQDEIRSTLSERIEPLLQKYRDETSKIVEFGITFDTESKYGTIETALEPFSIPKGPGSSNSFSNADSSAQETDSTNSHGLSTGGWRVEEDEGGSNVSDEDRGSDYSVASSSYGPRTALLNAWRGSASISGTSGLEETSAPIPVESALVSTSKFPGDDVSSSEDEIM</sequence>
<gene>
    <name evidence="2" type="ORF">I206_00428</name>
    <name evidence="3" type="ORF">I206_100898</name>
</gene>
<reference evidence="2" key="3">
    <citation type="submission" date="2016-07" db="EMBL/GenBank/DDBJ databases">
        <title>Evolution of pathogenesis and genome organization in the Tremellales.</title>
        <authorList>
            <person name="Cuomo C."/>
            <person name="Litvintseva A."/>
            <person name="Heitman J."/>
            <person name="Chen Y."/>
            <person name="Sun S."/>
            <person name="Springer D."/>
            <person name="Dromer F."/>
            <person name="Young S."/>
            <person name="Zeng Q."/>
            <person name="Chapman S."/>
            <person name="Gujja S."/>
            <person name="Saif S."/>
            <person name="Birren B."/>
        </authorList>
    </citation>
    <scope>NUCLEOTIDE SEQUENCE</scope>
    <source>
        <strain evidence="2">CBS 10737</strain>
    </source>
</reference>
<name>A0A1B9ICE6_9TREE</name>
<evidence type="ECO:0000313" key="2">
    <source>
        <dbReference type="EMBL" id="OCF53127.1"/>
    </source>
</evidence>
<dbReference type="KEGG" id="kpin:30168797"/>
<dbReference type="Proteomes" id="UP000094020">
    <property type="component" value="Chromosome 1"/>
</dbReference>
<reference evidence="2" key="1">
    <citation type="submission" date="2013-07" db="EMBL/GenBank/DDBJ databases">
        <title>The Genome Sequence of Cryptococcus pinus CBS10737.</title>
        <authorList>
            <consortium name="The Broad Institute Genome Sequencing Platform"/>
            <person name="Cuomo C."/>
            <person name="Litvintseva A."/>
            <person name="Chen Y."/>
            <person name="Heitman J."/>
            <person name="Sun S."/>
            <person name="Springer D."/>
            <person name="Dromer F."/>
            <person name="Young S.K."/>
            <person name="Zeng Q."/>
            <person name="Gargeya S."/>
            <person name="Fitzgerald M."/>
            <person name="Abouelleil A."/>
            <person name="Alvarado L."/>
            <person name="Berlin A.M."/>
            <person name="Chapman S.B."/>
            <person name="Dewar J."/>
            <person name="Goldberg J."/>
            <person name="Griggs A."/>
            <person name="Gujja S."/>
            <person name="Hansen M."/>
            <person name="Howarth C."/>
            <person name="Imamovic A."/>
            <person name="Larimer J."/>
            <person name="McCowan C."/>
            <person name="Murphy C."/>
            <person name="Pearson M."/>
            <person name="Priest M."/>
            <person name="Roberts A."/>
            <person name="Saif S."/>
            <person name="Shea T."/>
            <person name="Sykes S."/>
            <person name="Wortman J."/>
            <person name="Nusbaum C."/>
            <person name="Birren B."/>
        </authorList>
    </citation>
    <scope>NUCLEOTIDE SEQUENCE [LARGE SCALE GENOMIC DNA]</scope>
    <source>
        <strain evidence="2">CBS 10737</strain>
    </source>
</reference>
<proteinExistence type="predicted"/>